<dbReference type="eggNOG" id="ENOG5030Z1M">
    <property type="taxonomic scope" value="Bacteria"/>
</dbReference>
<keyword evidence="2" id="KW-1185">Reference proteome</keyword>
<reference evidence="1 2" key="1">
    <citation type="submission" date="2012-10" db="EMBL/GenBank/DDBJ databases">
        <authorList>
            <person name="Genoscope - CEA"/>
        </authorList>
    </citation>
    <scope>NUCLEOTIDE SEQUENCE [LARGE SCALE GENOMIC DNA]</scope>
    <source>
        <strain evidence="2">AM13 / DSM 14728</strain>
    </source>
</reference>
<evidence type="ECO:0000313" key="2">
    <source>
        <dbReference type="Proteomes" id="UP000010808"/>
    </source>
</evidence>
<name>L0R5Q5_9BACT</name>
<dbReference type="STRING" id="1121451.DESAM_10008"/>
<evidence type="ECO:0000313" key="1">
    <source>
        <dbReference type="EMBL" id="CCO21989.1"/>
    </source>
</evidence>
<gene>
    <name evidence="1" type="ORF">DESAM_10008</name>
</gene>
<dbReference type="Proteomes" id="UP000010808">
    <property type="component" value="Chromosome"/>
</dbReference>
<dbReference type="KEGG" id="dhy:DESAM_10008"/>
<dbReference type="EMBL" id="FO203522">
    <property type="protein sequence ID" value="CCO21989.1"/>
    <property type="molecule type" value="Genomic_DNA"/>
</dbReference>
<protein>
    <submittedName>
        <fullName evidence="1">Relaxase/mobilization nuclease family protein</fullName>
    </submittedName>
</protein>
<organism evidence="1 2">
    <name type="scientific">Maridesulfovibrio hydrothermalis AM13 = DSM 14728</name>
    <dbReference type="NCBI Taxonomy" id="1121451"/>
    <lineage>
        <taxon>Bacteria</taxon>
        <taxon>Pseudomonadati</taxon>
        <taxon>Thermodesulfobacteriota</taxon>
        <taxon>Desulfovibrionia</taxon>
        <taxon>Desulfovibrionales</taxon>
        <taxon>Desulfovibrionaceae</taxon>
        <taxon>Maridesulfovibrio</taxon>
    </lineage>
</organism>
<proteinExistence type="predicted"/>
<dbReference type="RefSeq" id="WP_015334599.1">
    <property type="nucleotide sequence ID" value="NC_020055.1"/>
</dbReference>
<sequence length="187" mass="21338">MAGKRAELRKQTPFSRWNDFLKWKAESGDEVALQVLRSKKAPIERKVQQEFAKANPSASNWKLKQNQIRVDSSLVWKDKRKLISIAKMLQLQAEEAKRSNDTNKRSLDKITWRVDSSGNVLYSLKSGGMVKDNGDKIFFSINDSTAKIVAEKLAKRMFGKKTVIKGNVISRQCSSKISLRQNPNLRI</sequence>
<accession>L0R5Q5</accession>
<dbReference type="PATRIC" id="fig|1121451.3.peg.7"/>
<dbReference type="AlphaFoldDB" id="L0R5Q5"/>
<dbReference type="HOGENOM" id="CLU_1465974_0_0_7"/>